<feature type="binding site" evidence="4">
    <location>
        <begin position="134"/>
        <end position="142"/>
    </location>
    <ligand>
        <name>ATP</name>
        <dbReference type="ChEBI" id="CHEBI:30616"/>
    </ligand>
</feature>
<evidence type="ECO:0000256" key="3">
    <source>
        <dbReference type="ARBA" id="ARBA00022840"/>
    </source>
</evidence>
<dbReference type="OrthoDB" id="9801938at2"/>
<name>A0A0U1PAW9_9GAMM</name>
<dbReference type="SUPFAM" id="SSF100950">
    <property type="entry name" value="NagB/RpiA/CoA transferase-like"/>
    <property type="match status" value="1"/>
</dbReference>
<dbReference type="PIRSF" id="PIRSF006806">
    <property type="entry name" value="FTHF_cligase"/>
    <property type="match status" value="1"/>
</dbReference>
<dbReference type="AlphaFoldDB" id="A0A0U1PAW9"/>
<dbReference type="EC" id="6.3.3.2" evidence="5"/>
<keyword evidence="6" id="KW-0436">Ligase</keyword>
<protein>
    <recommendedName>
        <fullName evidence="5">5-formyltetrahydrofolate cyclo-ligase</fullName>
        <ecNumber evidence="5">6.3.3.2</ecNumber>
    </recommendedName>
</protein>
<dbReference type="InterPro" id="IPR002698">
    <property type="entry name" value="FTHF_cligase"/>
</dbReference>
<dbReference type="EMBL" id="DF952380">
    <property type="protein sequence ID" value="GAN45401.1"/>
    <property type="molecule type" value="Genomic_DNA"/>
</dbReference>
<dbReference type="NCBIfam" id="TIGR02727">
    <property type="entry name" value="MTHFS_bact"/>
    <property type="match status" value="1"/>
</dbReference>
<keyword evidence="2 4" id="KW-0547">Nucleotide-binding</keyword>
<comment type="similarity">
    <text evidence="1 5">Belongs to the 5-formyltetrahydrofolate cyclo-ligase family.</text>
</comment>
<dbReference type="HOGENOM" id="CLU_066245_0_0_6"/>
<dbReference type="GO" id="GO:0046872">
    <property type="term" value="F:metal ion binding"/>
    <property type="evidence" value="ECO:0007669"/>
    <property type="project" value="UniProtKB-KW"/>
</dbReference>
<dbReference type="PANTHER" id="PTHR23407:SF1">
    <property type="entry name" value="5-FORMYLTETRAHYDROFOLATE CYCLO-LIGASE"/>
    <property type="match status" value="1"/>
</dbReference>
<comment type="catalytic activity">
    <reaction evidence="5">
        <text>(6S)-5-formyl-5,6,7,8-tetrahydrofolate + ATP = (6R)-5,10-methenyltetrahydrofolate + ADP + phosphate</text>
        <dbReference type="Rhea" id="RHEA:10488"/>
        <dbReference type="ChEBI" id="CHEBI:30616"/>
        <dbReference type="ChEBI" id="CHEBI:43474"/>
        <dbReference type="ChEBI" id="CHEBI:57455"/>
        <dbReference type="ChEBI" id="CHEBI:57457"/>
        <dbReference type="ChEBI" id="CHEBI:456216"/>
        <dbReference type="EC" id="6.3.3.2"/>
    </reaction>
</comment>
<dbReference type="GO" id="GO:0030272">
    <property type="term" value="F:5-formyltetrahydrofolate cyclo-ligase activity"/>
    <property type="evidence" value="ECO:0007669"/>
    <property type="project" value="UniProtKB-EC"/>
</dbReference>
<feature type="binding site" evidence="4">
    <location>
        <position position="56"/>
    </location>
    <ligand>
        <name>substrate</name>
    </ligand>
</feature>
<keyword evidence="3 4" id="KW-0067">ATP-binding</keyword>
<evidence type="ECO:0000313" key="6">
    <source>
        <dbReference type="EMBL" id="GAN45401.1"/>
    </source>
</evidence>
<accession>A0A0U1PAW9</accession>
<dbReference type="GO" id="GO:0035999">
    <property type="term" value="P:tetrahydrofolate interconversion"/>
    <property type="evidence" value="ECO:0007669"/>
    <property type="project" value="TreeGrafter"/>
</dbReference>
<dbReference type="PANTHER" id="PTHR23407">
    <property type="entry name" value="ATPASE INHIBITOR/5-FORMYLTETRAHYDROFOLATE CYCLO-LIGASE"/>
    <property type="match status" value="1"/>
</dbReference>
<dbReference type="GO" id="GO:0005524">
    <property type="term" value="F:ATP binding"/>
    <property type="evidence" value="ECO:0007669"/>
    <property type="project" value="UniProtKB-KW"/>
</dbReference>
<dbReference type="InterPro" id="IPR024185">
    <property type="entry name" value="FTHF_cligase-like_sf"/>
</dbReference>
<dbReference type="Gene3D" id="3.40.50.10420">
    <property type="entry name" value="NagB/RpiA/CoA transferase-like"/>
    <property type="match status" value="1"/>
</dbReference>
<evidence type="ECO:0000256" key="5">
    <source>
        <dbReference type="RuleBase" id="RU361279"/>
    </source>
</evidence>
<reference evidence="6" key="1">
    <citation type="submission" date="2015-03" db="EMBL/GenBank/DDBJ databases">
        <title>Draft genome sequence of Mizugakiibacter sediminis skMP5.</title>
        <authorList>
            <person name="Watanabe T."/>
            <person name="Kojima H."/>
            <person name="Fukui M."/>
        </authorList>
    </citation>
    <scope>NUCLEOTIDE SEQUENCE</scope>
    <source>
        <strain evidence="6">SkMP5</strain>
    </source>
</reference>
<dbReference type="InterPro" id="IPR037171">
    <property type="entry name" value="NagB/RpiA_transferase-like"/>
</dbReference>
<keyword evidence="5" id="KW-0460">Magnesium</keyword>
<evidence type="ECO:0000256" key="1">
    <source>
        <dbReference type="ARBA" id="ARBA00010638"/>
    </source>
</evidence>
<gene>
    <name evidence="6" type="ORF">MBSD_1948</name>
</gene>
<comment type="cofactor">
    <cofactor evidence="5">
        <name>Mg(2+)</name>
        <dbReference type="ChEBI" id="CHEBI:18420"/>
    </cofactor>
</comment>
<sequence>MDADRRDQRARLSERRQALPAAARIEAAQGVARQLERLPEFLVDARIGGYWAVTGELPLNVAVGRLAARGQYYHLPVIAGARRLMFAPYRSGDALQANRYGIPEPAVPPERWLAPQDMDLVLVPLLAFDRRGHRLGFGGGYYDASFAFLREQARPARPLLVGVAYAFQEISALRAQPWDVRLDYVATEHELIDCTEQDEAR</sequence>
<evidence type="ECO:0000256" key="4">
    <source>
        <dbReference type="PIRSR" id="PIRSR006806-1"/>
    </source>
</evidence>
<proteinExistence type="inferred from homology"/>
<organism evidence="6">
    <name type="scientific">Mizugakiibacter sediminis</name>
    <dbReference type="NCBI Taxonomy" id="1475481"/>
    <lineage>
        <taxon>Bacteria</taxon>
        <taxon>Pseudomonadati</taxon>
        <taxon>Pseudomonadota</taxon>
        <taxon>Gammaproteobacteria</taxon>
        <taxon>Lysobacterales</taxon>
        <taxon>Rhodanobacteraceae</taxon>
        <taxon>Mizugakiibacter</taxon>
    </lineage>
</organism>
<keyword evidence="5" id="KW-0479">Metal-binding</keyword>
<dbReference type="Pfam" id="PF01812">
    <property type="entry name" value="5-FTHF_cyc-lig"/>
    <property type="match status" value="1"/>
</dbReference>
<dbReference type="RefSeq" id="WP_062536577.1">
    <property type="nucleotide sequence ID" value="NZ_DF970189.1"/>
</dbReference>
<evidence type="ECO:0000256" key="2">
    <source>
        <dbReference type="ARBA" id="ARBA00022741"/>
    </source>
</evidence>
<dbReference type="GO" id="GO:0009396">
    <property type="term" value="P:folic acid-containing compound biosynthetic process"/>
    <property type="evidence" value="ECO:0007669"/>
    <property type="project" value="TreeGrafter"/>
</dbReference>